<proteinExistence type="predicted"/>
<dbReference type="EMBL" id="FN595756">
    <property type="protein sequence ID" value="CCB51467.1"/>
    <property type="molecule type" value="Genomic_DNA"/>
</dbReference>
<dbReference type="InParanoid" id="F6HGW9"/>
<organism evidence="1 2">
    <name type="scientific">Vitis vinifera</name>
    <name type="common">Grape</name>
    <dbReference type="NCBI Taxonomy" id="29760"/>
    <lineage>
        <taxon>Eukaryota</taxon>
        <taxon>Viridiplantae</taxon>
        <taxon>Streptophyta</taxon>
        <taxon>Embryophyta</taxon>
        <taxon>Tracheophyta</taxon>
        <taxon>Spermatophyta</taxon>
        <taxon>Magnoliopsida</taxon>
        <taxon>eudicotyledons</taxon>
        <taxon>Gunneridae</taxon>
        <taxon>Pentapetalae</taxon>
        <taxon>rosids</taxon>
        <taxon>Vitales</taxon>
        <taxon>Vitaceae</taxon>
        <taxon>Viteae</taxon>
        <taxon>Vitis</taxon>
    </lineage>
</organism>
<dbReference type="HOGENOM" id="CLU_3419842_0_0_1"/>
<evidence type="ECO:0000313" key="2">
    <source>
        <dbReference type="Proteomes" id="UP000009183"/>
    </source>
</evidence>
<keyword evidence="2" id="KW-1185">Reference proteome</keyword>
<gene>
    <name evidence="1" type="ordered locus">VIT_11s0016g02660</name>
</gene>
<reference evidence="2" key="1">
    <citation type="journal article" date="2007" name="Nature">
        <title>The grapevine genome sequence suggests ancestral hexaploidization in major angiosperm phyla.</title>
        <authorList>
            <consortium name="The French-Italian Public Consortium for Grapevine Genome Characterization."/>
            <person name="Jaillon O."/>
            <person name="Aury J.-M."/>
            <person name="Noel B."/>
            <person name="Policriti A."/>
            <person name="Clepet C."/>
            <person name="Casagrande A."/>
            <person name="Choisne N."/>
            <person name="Aubourg S."/>
            <person name="Vitulo N."/>
            <person name="Jubin C."/>
            <person name="Vezzi A."/>
            <person name="Legeai F."/>
            <person name="Hugueney P."/>
            <person name="Dasilva C."/>
            <person name="Horner D."/>
            <person name="Mica E."/>
            <person name="Jublot D."/>
            <person name="Poulain J."/>
            <person name="Bruyere C."/>
            <person name="Billault A."/>
            <person name="Segurens B."/>
            <person name="Gouyvenoux M."/>
            <person name="Ugarte E."/>
            <person name="Cattonaro F."/>
            <person name="Anthouard V."/>
            <person name="Vico V."/>
            <person name="Del Fabbro C."/>
            <person name="Alaux M."/>
            <person name="Di Gaspero G."/>
            <person name="Dumas V."/>
            <person name="Felice N."/>
            <person name="Paillard S."/>
            <person name="Juman I."/>
            <person name="Moroldo M."/>
            <person name="Scalabrin S."/>
            <person name="Canaguier A."/>
            <person name="Le Clainche I."/>
            <person name="Malacrida G."/>
            <person name="Durand E."/>
            <person name="Pesole G."/>
            <person name="Laucou V."/>
            <person name="Chatelet P."/>
            <person name="Merdinoglu D."/>
            <person name="Delledonne M."/>
            <person name="Pezzotti M."/>
            <person name="Lecharny A."/>
            <person name="Scarpelli C."/>
            <person name="Artiguenave F."/>
            <person name="Pe M.E."/>
            <person name="Valle G."/>
            <person name="Morgante M."/>
            <person name="Caboche M."/>
            <person name="Adam-Blondon A.-F."/>
            <person name="Weissenbach J."/>
            <person name="Quetier F."/>
            <person name="Wincker P."/>
        </authorList>
    </citation>
    <scope>NUCLEOTIDE SEQUENCE [LARGE SCALE GENOMIC DNA]</scope>
    <source>
        <strain evidence="2">cv. Pinot noir / PN40024</strain>
    </source>
</reference>
<protein>
    <submittedName>
        <fullName evidence="1">Uncharacterized protein</fullName>
    </submittedName>
</protein>
<dbReference type="Proteomes" id="UP000009183">
    <property type="component" value="Chromosome 11"/>
</dbReference>
<dbReference type="AlphaFoldDB" id="F6HGW9"/>
<accession>F6HGW9</accession>
<dbReference type="PROSITE" id="PS00626">
    <property type="entry name" value="RCC1_2"/>
    <property type="match status" value="1"/>
</dbReference>
<dbReference type="InterPro" id="IPR000408">
    <property type="entry name" value="Reg_chr_condens"/>
</dbReference>
<dbReference type="PaxDb" id="29760-VIT_11s0016g02660.t01"/>
<evidence type="ECO:0000313" key="1">
    <source>
        <dbReference type="EMBL" id="CCB51467.1"/>
    </source>
</evidence>
<sequence>MEPSSLLLACGREHLLSMDFQRLLQ</sequence>
<name>F6HGW9_VITVI</name>